<dbReference type="EMBL" id="UINC01186988">
    <property type="protein sequence ID" value="SVD99479.1"/>
    <property type="molecule type" value="Genomic_DNA"/>
</dbReference>
<dbReference type="InterPro" id="IPR045179">
    <property type="entry name" value="YgfZ/GcvT"/>
</dbReference>
<organism evidence="1">
    <name type="scientific">marine metagenome</name>
    <dbReference type="NCBI Taxonomy" id="408172"/>
    <lineage>
        <taxon>unclassified sequences</taxon>
        <taxon>metagenomes</taxon>
        <taxon>ecological metagenomes</taxon>
    </lineage>
</organism>
<sequence>MTAGYIELQDRSWIGLIGAERAEFLQGLLTNDVLALSCGTGCYSTYLTPQGRMVADMLVLAEQDRLLVDVHSSVKDGLRKRFDSLI</sequence>
<name>A0A382ZW36_9ZZZZ</name>
<reference evidence="1" key="1">
    <citation type="submission" date="2018-05" db="EMBL/GenBank/DDBJ databases">
        <authorList>
            <person name="Lanie J.A."/>
            <person name="Ng W.-L."/>
            <person name="Kazmierczak K.M."/>
            <person name="Andrzejewski T.M."/>
            <person name="Davidsen T.M."/>
            <person name="Wayne K.J."/>
            <person name="Tettelin H."/>
            <person name="Glass J.I."/>
            <person name="Rusch D."/>
            <person name="Podicherti R."/>
            <person name="Tsui H.-C.T."/>
            <person name="Winkler M.E."/>
        </authorList>
    </citation>
    <scope>NUCLEOTIDE SEQUENCE</scope>
</reference>
<gene>
    <name evidence="1" type="ORF">METZ01_LOCUS452333</name>
</gene>
<dbReference type="AlphaFoldDB" id="A0A382ZW36"/>
<feature type="non-terminal residue" evidence="1">
    <location>
        <position position="86"/>
    </location>
</feature>
<dbReference type="PANTHER" id="PTHR22602">
    <property type="entry name" value="TRANSFERASE CAF17, MITOCHONDRIAL-RELATED"/>
    <property type="match status" value="1"/>
</dbReference>
<dbReference type="InterPro" id="IPR027266">
    <property type="entry name" value="TrmE/GcvT-like"/>
</dbReference>
<dbReference type="PANTHER" id="PTHR22602:SF0">
    <property type="entry name" value="TRANSFERASE CAF17, MITOCHONDRIAL-RELATED"/>
    <property type="match status" value="1"/>
</dbReference>
<proteinExistence type="predicted"/>
<evidence type="ECO:0000313" key="1">
    <source>
        <dbReference type="EMBL" id="SVD99479.1"/>
    </source>
</evidence>
<dbReference type="SUPFAM" id="SSF103025">
    <property type="entry name" value="Folate-binding domain"/>
    <property type="match status" value="1"/>
</dbReference>
<accession>A0A382ZW36</accession>
<dbReference type="GO" id="GO:0016226">
    <property type="term" value="P:iron-sulfur cluster assembly"/>
    <property type="evidence" value="ECO:0007669"/>
    <property type="project" value="TreeGrafter"/>
</dbReference>
<dbReference type="Gene3D" id="3.30.1360.120">
    <property type="entry name" value="Probable tRNA modification gtpase trme, domain 1"/>
    <property type="match status" value="1"/>
</dbReference>
<protein>
    <submittedName>
        <fullName evidence="1">Uncharacterized protein</fullName>
    </submittedName>
</protein>